<proteinExistence type="predicted"/>
<protein>
    <recommendedName>
        <fullName evidence="2">Transcription elongation factor Eaf N-terminal domain-containing protein</fullName>
    </recommendedName>
</protein>
<evidence type="ECO:0000256" key="1">
    <source>
        <dbReference type="SAM" id="MobiDB-lite"/>
    </source>
</evidence>
<feature type="compositionally biased region" description="Acidic residues" evidence="1">
    <location>
        <begin position="141"/>
        <end position="150"/>
    </location>
</feature>
<evidence type="ECO:0000313" key="3">
    <source>
        <dbReference type="EMBL" id="KAK3056560.1"/>
    </source>
</evidence>
<keyword evidence="4" id="KW-1185">Reference proteome</keyword>
<feature type="compositionally biased region" description="Polar residues" evidence="1">
    <location>
        <begin position="166"/>
        <end position="176"/>
    </location>
</feature>
<evidence type="ECO:0000259" key="2">
    <source>
        <dbReference type="Pfam" id="PF09816"/>
    </source>
</evidence>
<name>A0AAJ0LV72_9PEZI</name>
<reference evidence="3" key="1">
    <citation type="submission" date="2023-04" db="EMBL/GenBank/DDBJ databases">
        <title>Black Yeasts Isolated from many extreme environments.</title>
        <authorList>
            <person name="Coleine C."/>
            <person name="Stajich J.E."/>
            <person name="Selbmann L."/>
        </authorList>
    </citation>
    <scope>NUCLEOTIDE SEQUENCE</scope>
    <source>
        <strain evidence="3">CCFEE 5312</strain>
    </source>
</reference>
<dbReference type="Proteomes" id="UP001271007">
    <property type="component" value="Unassembled WGS sequence"/>
</dbReference>
<feature type="region of interest" description="Disordered" evidence="1">
    <location>
        <begin position="141"/>
        <end position="286"/>
    </location>
</feature>
<gene>
    <name evidence="3" type="ORF">LTR09_002353</name>
</gene>
<feature type="region of interest" description="Disordered" evidence="1">
    <location>
        <begin position="304"/>
        <end position="438"/>
    </location>
</feature>
<dbReference type="Pfam" id="PF09816">
    <property type="entry name" value="EAF"/>
    <property type="match status" value="1"/>
</dbReference>
<dbReference type="InterPro" id="IPR019194">
    <property type="entry name" value="Tscrpt_elong_fac_Eaf_N"/>
</dbReference>
<dbReference type="EMBL" id="JAWDJX010000005">
    <property type="protein sequence ID" value="KAK3056560.1"/>
    <property type="molecule type" value="Genomic_DNA"/>
</dbReference>
<organism evidence="3 4">
    <name type="scientific">Extremus antarcticus</name>
    <dbReference type="NCBI Taxonomy" id="702011"/>
    <lineage>
        <taxon>Eukaryota</taxon>
        <taxon>Fungi</taxon>
        <taxon>Dikarya</taxon>
        <taxon>Ascomycota</taxon>
        <taxon>Pezizomycotina</taxon>
        <taxon>Dothideomycetes</taxon>
        <taxon>Dothideomycetidae</taxon>
        <taxon>Mycosphaerellales</taxon>
        <taxon>Extremaceae</taxon>
        <taxon>Extremus</taxon>
    </lineage>
</organism>
<comment type="caution">
    <text evidence="3">The sequence shown here is derived from an EMBL/GenBank/DDBJ whole genome shotgun (WGS) entry which is preliminary data.</text>
</comment>
<feature type="compositionally biased region" description="Acidic residues" evidence="1">
    <location>
        <begin position="363"/>
        <end position="382"/>
    </location>
</feature>
<dbReference type="AlphaFoldDB" id="A0AAJ0LV72"/>
<feature type="compositionally biased region" description="Low complexity" evidence="1">
    <location>
        <begin position="185"/>
        <end position="197"/>
    </location>
</feature>
<feature type="compositionally biased region" description="Low complexity" evidence="1">
    <location>
        <begin position="308"/>
        <end position="321"/>
    </location>
</feature>
<feature type="compositionally biased region" description="Polar residues" evidence="1">
    <location>
        <begin position="386"/>
        <end position="399"/>
    </location>
</feature>
<evidence type="ECO:0000313" key="4">
    <source>
        <dbReference type="Proteomes" id="UP001271007"/>
    </source>
</evidence>
<sequence>MAAATARPASTIDLRSQASYVVRLGQSVLKPSEAKKFTSVQYNHKHTLRAPREARFSLQSSSASEEVLDVQDGDEEYKYAGRATTGRDLYVLVSKGTGKEAELVLERLKACHKFNLVQTPSESDAGRLAAQFPQLTFDDAEDLFGDDEDRPDSADASNPWDYRNYLKQSATTAKLQQSRERKPLASSEASQSRAASSTPLARPTRPSSGPLITQKKRKAQGPAKVDAKRVKAGTEPPQASASGVKAAQAVPRVRIDRKASVRRPSLDDSGELILENETPVTEKPPRRTGAMALALAGQLTQGPISLRSAASSPASMVASPMPTRPEGMEDGEEFEFGGSDSSPETVSKRLPKQQREDDYFGGGEDEDEGSNADADADVDDLELPSPAQTHQKNVSNATVTAADDEDDLDKQLALAMAEDDDGGQPPVLAESDEESEEE</sequence>
<feature type="domain" description="Transcription elongation factor Eaf N-terminal" evidence="2">
    <location>
        <begin position="20"/>
        <end position="120"/>
    </location>
</feature>
<accession>A0AAJ0LV72</accession>